<geneLocation type="plasmid" evidence="5">
    <name>pjcm18538 dna</name>
</geneLocation>
<protein>
    <recommendedName>
        <fullName evidence="3">SHSP domain-containing protein</fullName>
    </recommendedName>
</protein>
<sequence>MPGSRPNVFEGVTDYFTELTRMRGLGIHGAPEAERTHASAWVPVTDIFARGDDLVIRVELAGVDPANVGLSFSRGVLTISGTRGRELPEDVEFLVHERYYGEFRRLITLPKAVRAEQVSSLLDRGLLEITVQGALGSAESAAQRIEVVERAQEPTAPAVQSEE</sequence>
<dbReference type="InterPro" id="IPR008978">
    <property type="entry name" value="HSP20-like_chaperone"/>
</dbReference>
<dbReference type="PROSITE" id="PS01031">
    <property type="entry name" value="SHSP"/>
    <property type="match status" value="1"/>
</dbReference>
<accession>A0A7I7S229</accession>
<dbReference type="RefSeq" id="WP_163919815.1">
    <property type="nucleotide sequence ID" value="NZ_AP022593.1"/>
</dbReference>
<dbReference type="InterPro" id="IPR031107">
    <property type="entry name" value="Small_HSP"/>
</dbReference>
<dbReference type="Pfam" id="PF00011">
    <property type="entry name" value="HSP20"/>
    <property type="match status" value="1"/>
</dbReference>
<dbReference type="InterPro" id="IPR002068">
    <property type="entry name" value="A-crystallin/Hsp20_dom"/>
</dbReference>
<proteinExistence type="inferred from homology"/>
<evidence type="ECO:0000313" key="5">
    <source>
        <dbReference type="Proteomes" id="UP000467428"/>
    </source>
</evidence>
<gene>
    <name evidence="4" type="ORF">MARA_37940</name>
</gene>
<comment type="similarity">
    <text evidence="1 2">Belongs to the small heat shock protein (HSP20) family.</text>
</comment>
<keyword evidence="5" id="KW-1185">Reference proteome</keyword>
<feature type="domain" description="SHSP" evidence="3">
    <location>
        <begin position="35"/>
        <end position="148"/>
    </location>
</feature>
<dbReference type="CDD" id="cd06464">
    <property type="entry name" value="ACD_sHsps-like"/>
    <property type="match status" value="1"/>
</dbReference>
<organism evidence="4 5">
    <name type="scientific">Mycolicibacterium arabiense</name>
    <dbReference type="NCBI Taxonomy" id="1286181"/>
    <lineage>
        <taxon>Bacteria</taxon>
        <taxon>Bacillati</taxon>
        <taxon>Actinomycetota</taxon>
        <taxon>Actinomycetes</taxon>
        <taxon>Mycobacteriales</taxon>
        <taxon>Mycobacteriaceae</taxon>
        <taxon>Mycolicibacterium</taxon>
    </lineage>
</organism>
<evidence type="ECO:0000259" key="3">
    <source>
        <dbReference type="PROSITE" id="PS01031"/>
    </source>
</evidence>
<dbReference type="AlphaFoldDB" id="A0A7I7S229"/>
<reference evidence="4 5" key="1">
    <citation type="journal article" date="2019" name="Emerg. Microbes Infect.">
        <title>Comprehensive subspecies identification of 175 nontuberculous mycobacteria species based on 7547 genomic profiles.</title>
        <authorList>
            <person name="Matsumoto Y."/>
            <person name="Kinjo T."/>
            <person name="Motooka D."/>
            <person name="Nabeya D."/>
            <person name="Jung N."/>
            <person name="Uechi K."/>
            <person name="Horii T."/>
            <person name="Iida T."/>
            <person name="Fujita J."/>
            <person name="Nakamura S."/>
        </authorList>
    </citation>
    <scope>NUCLEOTIDE SEQUENCE [LARGE SCALE GENOMIC DNA]</scope>
    <source>
        <strain evidence="4 5">JCM 18538</strain>
    </source>
</reference>
<dbReference type="PANTHER" id="PTHR11527">
    <property type="entry name" value="HEAT-SHOCK PROTEIN 20 FAMILY MEMBER"/>
    <property type="match status" value="1"/>
</dbReference>
<evidence type="ECO:0000256" key="1">
    <source>
        <dbReference type="PROSITE-ProRule" id="PRU00285"/>
    </source>
</evidence>
<name>A0A7I7S229_9MYCO</name>
<evidence type="ECO:0000256" key="2">
    <source>
        <dbReference type="RuleBase" id="RU003616"/>
    </source>
</evidence>
<dbReference type="KEGG" id="marz:MARA_37940"/>
<dbReference type="Proteomes" id="UP000467428">
    <property type="component" value="Chromosome"/>
</dbReference>
<evidence type="ECO:0000313" key="4">
    <source>
        <dbReference type="EMBL" id="BBY50326.1"/>
    </source>
</evidence>
<dbReference type="EMBL" id="AP022593">
    <property type="protein sequence ID" value="BBY50326.1"/>
    <property type="molecule type" value="Genomic_DNA"/>
</dbReference>
<dbReference type="SUPFAM" id="SSF49764">
    <property type="entry name" value="HSP20-like chaperones"/>
    <property type="match status" value="1"/>
</dbReference>
<dbReference type="Gene3D" id="2.60.40.790">
    <property type="match status" value="1"/>
</dbReference>